<protein>
    <submittedName>
        <fullName evidence="3">Carboxypeptidase regulatory-like domain-containing protein</fullName>
    </submittedName>
</protein>
<evidence type="ECO:0000313" key="3">
    <source>
        <dbReference type="EMBL" id="TXI30577.1"/>
    </source>
</evidence>
<reference evidence="3 4" key="1">
    <citation type="submission" date="2018-09" db="EMBL/GenBank/DDBJ databases">
        <title>Metagenome Assembled Genomes from an Advanced Water Purification Facility.</title>
        <authorList>
            <person name="Stamps B.W."/>
            <person name="Spear J.R."/>
        </authorList>
    </citation>
    <scope>NUCLEOTIDE SEQUENCE [LARGE SCALE GENOMIC DNA]</scope>
    <source>
        <strain evidence="3">Bin_54_1</strain>
    </source>
</reference>
<feature type="transmembrane region" description="Helical" evidence="2">
    <location>
        <begin position="324"/>
        <end position="345"/>
    </location>
</feature>
<keyword evidence="3" id="KW-0378">Hydrolase</keyword>
<feature type="transmembrane region" description="Helical" evidence="2">
    <location>
        <begin position="247"/>
        <end position="265"/>
    </location>
</feature>
<dbReference type="Proteomes" id="UP000321055">
    <property type="component" value="Unassembled WGS sequence"/>
</dbReference>
<feature type="transmembrane region" description="Helical" evidence="2">
    <location>
        <begin position="50"/>
        <end position="75"/>
    </location>
</feature>
<evidence type="ECO:0000256" key="2">
    <source>
        <dbReference type="SAM" id="Phobius"/>
    </source>
</evidence>
<keyword evidence="2" id="KW-0472">Membrane</keyword>
<name>A0A5C7VYD5_9PROT</name>
<feature type="compositionally biased region" description="Basic and acidic residues" evidence="1">
    <location>
        <begin position="140"/>
        <end position="150"/>
    </location>
</feature>
<feature type="compositionally biased region" description="Polar residues" evidence="1">
    <location>
        <begin position="187"/>
        <end position="206"/>
    </location>
</feature>
<evidence type="ECO:0000313" key="4">
    <source>
        <dbReference type="Proteomes" id="UP000321055"/>
    </source>
</evidence>
<keyword evidence="2" id="KW-1133">Transmembrane helix</keyword>
<dbReference type="GO" id="GO:0004180">
    <property type="term" value="F:carboxypeptidase activity"/>
    <property type="evidence" value="ECO:0007669"/>
    <property type="project" value="UniProtKB-KW"/>
</dbReference>
<keyword evidence="3" id="KW-0645">Protease</keyword>
<proteinExistence type="predicted"/>
<feature type="transmembrane region" description="Helical" evidence="2">
    <location>
        <begin position="298"/>
        <end position="318"/>
    </location>
</feature>
<dbReference type="AlphaFoldDB" id="A0A5C7VYD5"/>
<evidence type="ECO:0000256" key="1">
    <source>
        <dbReference type="SAM" id="MobiDB-lite"/>
    </source>
</evidence>
<accession>A0A5C7VYD5</accession>
<comment type="caution">
    <text evidence="3">The sequence shown here is derived from an EMBL/GenBank/DDBJ whole genome shotgun (WGS) entry which is preliminary data.</text>
</comment>
<keyword evidence="3" id="KW-0121">Carboxypeptidase</keyword>
<organism evidence="3 4">
    <name type="scientific">Nitrosomonas oligotropha</name>
    <dbReference type="NCBI Taxonomy" id="42354"/>
    <lineage>
        <taxon>Bacteria</taxon>
        <taxon>Pseudomonadati</taxon>
        <taxon>Pseudomonadota</taxon>
        <taxon>Betaproteobacteria</taxon>
        <taxon>Nitrosomonadales</taxon>
        <taxon>Nitrosomonadaceae</taxon>
        <taxon>Nitrosomonas</taxon>
    </lineage>
</organism>
<feature type="transmembrane region" description="Helical" evidence="2">
    <location>
        <begin position="20"/>
        <end position="38"/>
    </location>
</feature>
<gene>
    <name evidence="3" type="ORF">E6Q60_00980</name>
</gene>
<feature type="region of interest" description="Disordered" evidence="1">
    <location>
        <begin position="185"/>
        <end position="212"/>
    </location>
</feature>
<dbReference type="EMBL" id="SSFX01000012">
    <property type="protein sequence ID" value="TXI30577.1"/>
    <property type="molecule type" value="Genomic_DNA"/>
</dbReference>
<keyword evidence="2" id="KW-0812">Transmembrane</keyword>
<feature type="transmembrane region" description="Helical" evidence="2">
    <location>
        <begin position="96"/>
        <end position="116"/>
    </location>
</feature>
<feature type="region of interest" description="Disordered" evidence="1">
    <location>
        <begin position="130"/>
        <end position="150"/>
    </location>
</feature>
<dbReference type="InterPro" id="IPR013784">
    <property type="entry name" value="Carb-bd-like_fold"/>
</dbReference>
<sequence>MSAGRGDFFAEIKEWAKVNVLWIAAHVINFLFGIGIYISRWLDGESGFPILTIVISLCIVFVHIFTYPIEALPAEGSTQDERKRIEDIRSRQRNKWMIFAYSFMLISLLLTFYPFINPLFSFAEKKSDHSAGTVQQEPTEQEKTKPDAGRYLKTLRERPIAVFIGCSLDPKAKTLLCSEPEAKTGIENKSSSQSSPKAENAGKTQNPGGGTAGKAWVINIGGHIEKCTKDSDPNFGKSVTCQVKDGLLIPLYFIILALMGGSISLTRRLPELQKQAGAEHIATEQQPKLSQYEFREHLIFQMVQYISAPLLAILAYYLIEPGNITNSVVLAFTAGFASETILLMVRSIANKITPGSGEALQYGAIAGVVTLQDAAGKKAEVFLTELPQIHSITDEQGFYVLSNVPVGEHSISVKSIDNEAILKKDTVKIERAQAIVKKNLAIAVDDGGQK</sequence>
<dbReference type="GO" id="GO:0030246">
    <property type="term" value="F:carbohydrate binding"/>
    <property type="evidence" value="ECO:0007669"/>
    <property type="project" value="InterPro"/>
</dbReference>
<dbReference type="SUPFAM" id="SSF49452">
    <property type="entry name" value="Starch-binding domain-like"/>
    <property type="match status" value="1"/>
</dbReference>